<reference evidence="2 3" key="1">
    <citation type="submission" date="2024-05" db="EMBL/GenBank/DDBJ databases">
        <title>Haplotype-resolved chromosome-level genome assembly of Huyou (Citrus changshanensis).</title>
        <authorList>
            <person name="Miao C."/>
            <person name="Chen W."/>
            <person name="Wu Y."/>
            <person name="Wang L."/>
            <person name="Zhao S."/>
            <person name="Grierson D."/>
            <person name="Xu C."/>
            <person name="Chen K."/>
        </authorList>
    </citation>
    <scope>NUCLEOTIDE SEQUENCE [LARGE SCALE GENOMIC DNA]</scope>
    <source>
        <strain evidence="2">01-14</strain>
        <tissue evidence="2">Leaf</tissue>
    </source>
</reference>
<accession>A0AAP0QRL2</accession>
<dbReference type="SUPFAM" id="SSF52283">
    <property type="entry name" value="Formate/glycerate dehydrogenase catalytic domain-like"/>
    <property type="match status" value="1"/>
</dbReference>
<evidence type="ECO:0000313" key="2">
    <source>
        <dbReference type="EMBL" id="KAK9209290.1"/>
    </source>
</evidence>
<protein>
    <submittedName>
        <fullName evidence="2">Uncharacterized protein</fullName>
    </submittedName>
</protein>
<keyword evidence="3" id="KW-1185">Reference proteome</keyword>
<dbReference type="InterPro" id="IPR042172">
    <property type="entry name" value="Adenosylhomocyst_ase-like_sf"/>
</dbReference>
<feature type="region of interest" description="Disordered" evidence="1">
    <location>
        <begin position="1"/>
        <end position="56"/>
    </location>
</feature>
<dbReference type="Proteomes" id="UP001428341">
    <property type="component" value="Unassembled WGS sequence"/>
</dbReference>
<evidence type="ECO:0000256" key="1">
    <source>
        <dbReference type="SAM" id="MobiDB-lite"/>
    </source>
</evidence>
<proteinExistence type="predicted"/>
<organism evidence="2 3">
    <name type="scientific">Citrus x changshan-huyou</name>
    <dbReference type="NCBI Taxonomy" id="2935761"/>
    <lineage>
        <taxon>Eukaryota</taxon>
        <taxon>Viridiplantae</taxon>
        <taxon>Streptophyta</taxon>
        <taxon>Embryophyta</taxon>
        <taxon>Tracheophyta</taxon>
        <taxon>Spermatophyta</taxon>
        <taxon>Magnoliopsida</taxon>
        <taxon>eudicotyledons</taxon>
        <taxon>Gunneridae</taxon>
        <taxon>Pentapetalae</taxon>
        <taxon>rosids</taxon>
        <taxon>malvids</taxon>
        <taxon>Sapindales</taxon>
        <taxon>Rutaceae</taxon>
        <taxon>Aurantioideae</taxon>
        <taxon>Citrus</taxon>
    </lineage>
</organism>
<evidence type="ECO:0000313" key="3">
    <source>
        <dbReference type="Proteomes" id="UP001428341"/>
    </source>
</evidence>
<comment type="caution">
    <text evidence="2">The sequence shown here is derived from an EMBL/GenBank/DDBJ whole genome shotgun (WGS) entry which is preliminary data.</text>
</comment>
<sequence length="141" mass="15389">MILLIRSFHSHSSEPTSSGPSPLSTPKSAGGPAISSQPKTTWPPPSHVNPPSSSLGRARPLVEYWWCTEKALDWGPGGSPDLIIDDGGTPRCLSTRESKLRRCTRRPGSYPTWPPPTTPSFILVVPDARKWNPLVPCHQCQ</sequence>
<dbReference type="EMBL" id="JBCGBO010000004">
    <property type="protein sequence ID" value="KAK9209290.1"/>
    <property type="molecule type" value="Genomic_DNA"/>
</dbReference>
<feature type="compositionally biased region" description="Low complexity" evidence="1">
    <location>
        <begin position="13"/>
        <end position="28"/>
    </location>
</feature>
<gene>
    <name evidence="2" type="ORF">WN944_001655</name>
</gene>
<dbReference type="Gene3D" id="3.40.50.1480">
    <property type="entry name" value="Adenosylhomocysteinase-like"/>
    <property type="match status" value="1"/>
</dbReference>
<dbReference type="AlphaFoldDB" id="A0AAP0QRL2"/>
<name>A0AAP0QRL2_9ROSI</name>